<accession>A0AAD7JBZ9</accession>
<evidence type="ECO:0000313" key="2">
    <source>
        <dbReference type="EMBL" id="KAJ7761408.1"/>
    </source>
</evidence>
<feature type="compositionally biased region" description="Basic residues" evidence="1">
    <location>
        <begin position="40"/>
        <end position="49"/>
    </location>
</feature>
<gene>
    <name evidence="2" type="ORF">B0H16DRAFT_1719574</name>
</gene>
<sequence length="128" mass="14097">MRASTAPSSAIPLRTEPFSSPSADLSWPDPPDATSPLRQRQCRPSRSHARPNGYVTHASVSTRAFPFRPSPRRIQGDADKTMEMNFNIVAVMSAAPVEHGPRRVIRHVAACLSMHARRAFPNEVPTLT</sequence>
<name>A0AAD7JBZ9_9AGAR</name>
<protein>
    <submittedName>
        <fullName evidence="2">Uncharacterized protein</fullName>
    </submittedName>
</protein>
<evidence type="ECO:0000313" key="3">
    <source>
        <dbReference type="Proteomes" id="UP001215598"/>
    </source>
</evidence>
<keyword evidence="3" id="KW-1185">Reference proteome</keyword>
<dbReference type="AlphaFoldDB" id="A0AAD7JBZ9"/>
<evidence type="ECO:0000256" key="1">
    <source>
        <dbReference type="SAM" id="MobiDB-lite"/>
    </source>
</evidence>
<feature type="region of interest" description="Disordered" evidence="1">
    <location>
        <begin position="1"/>
        <end position="75"/>
    </location>
</feature>
<proteinExistence type="predicted"/>
<comment type="caution">
    <text evidence="2">The sequence shown here is derived from an EMBL/GenBank/DDBJ whole genome shotgun (WGS) entry which is preliminary data.</text>
</comment>
<organism evidence="2 3">
    <name type="scientific">Mycena metata</name>
    <dbReference type="NCBI Taxonomy" id="1033252"/>
    <lineage>
        <taxon>Eukaryota</taxon>
        <taxon>Fungi</taxon>
        <taxon>Dikarya</taxon>
        <taxon>Basidiomycota</taxon>
        <taxon>Agaricomycotina</taxon>
        <taxon>Agaricomycetes</taxon>
        <taxon>Agaricomycetidae</taxon>
        <taxon>Agaricales</taxon>
        <taxon>Marasmiineae</taxon>
        <taxon>Mycenaceae</taxon>
        <taxon>Mycena</taxon>
    </lineage>
</organism>
<dbReference type="EMBL" id="JARKIB010000035">
    <property type="protein sequence ID" value="KAJ7761408.1"/>
    <property type="molecule type" value="Genomic_DNA"/>
</dbReference>
<reference evidence="2" key="1">
    <citation type="submission" date="2023-03" db="EMBL/GenBank/DDBJ databases">
        <title>Massive genome expansion in bonnet fungi (Mycena s.s.) driven by repeated elements and novel gene families across ecological guilds.</title>
        <authorList>
            <consortium name="Lawrence Berkeley National Laboratory"/>
            <person name="Harder C.B."/>
            <person name="Miyauchi S."/>
            <person name="Viragh M."/>
            <person name="Kuo A."/>
            <person name="Thoen E."/>
            <person name="Andreopoulos B."/>
            <person name="Lu D."/>
            <person name="Skrede I."/>
            <person name="Drula E."/>
            <person name="Henrissat B."/>
            <person name="Morin E."/>
            <person name="Kohler A."/>
            <person name="Barry K."/>
            <person name="LaButti K."/>
            <person name="Morin E."/>
            <person name="Salamov A."/>
            <person name="Lipzen A."/>
            <person name="Mereny Z."/>
            <person name="Hegedus B."/>
            <person name="Baldrian P."/>
            <person name="Stursova M."/>
            <person name="Weitz H."/>
            <person name="Taylor A."/>
            <person name="Grigoriev I.V."/>
            <person name="Nagy L.G."/>
            <person name="Martin F."/>
            <person name="Kauserud H."/>
        </authorList>
    </citation>
    <scope>NUCLEOTIDE SEQUENCE</scope>
    <source>
        <strain evidence="2">CBHHK182m</strain>
    </source>
</reference>
<dbReference type="Proteomes" id="UP001215598">
    <property type="component" value="Unassembled WGS sequence"/>
</dbReference>